<proteinExistence type="predicted"/>
<protein>
    <submittedName>
        <fullName evidence="1">Uncharacterized protein</fullName>
    </submittedName>
</protein>
<dbReference type="Gene3D" id="2.60.120.1110">
    <property type="match status" value="1"/>
</dbReference>
<dbReference type="Pfam" id="PF21190">
    <property type="entry name" value="Bbp16"/>
    <property type="match status" value="1"/>
</dbReference>
<accession>A0A6J5LF32</accession>
<organism evidence="1">
    <name type="scientific">uncultured Caudovirales phage</name>
    <dbReference type="NCBI Taxonomy" id="2100421"/>
    <lineage>
        <taxon>Viruses</taxon>
        <taxon>Duplodnaviria</taxon>
        <taxon>Heunggongvirae</taxon>
        <taxon>Uroviricota</taxon>
        <taxon>Caudoviricetes</taxon>
        <taxon>Peduoviridae</taxon>
        <taxon>Maltschvirus</taxon>
        <taxon>Maltschvirus maltsch</taxon>
    </lineage>
</organism>
<dbReference type="InterPro" id="IPR048922">
    <property type="entry name" value="Bbp16"/>
</dbReference>
<reference evidence="1" key="1">
    <citation type="submission" date="2020-04" db="EMBL/GenBank/DDBJ databases">
        <authorList>
            <person name="Chiriac C."/>
            <person name="Salcher M."/>
            <person name="Ghai R."/>
            <person name="Kavagutti S V."/>
        </authorList>
    </citation>
    <scope>NUCLEOTIDE SEQUENCE</scope>
</reference>
<gene>
    <name evidence="1" type="ORF">UFOVP140_50</name>
</gene>
<sequence length="154" mass="15696">MIIDNFLTLSGSWASGVWTPQTVTGASAVLSTNTIDLSQNRDMGEGTELNLRVGVPTAFTGLTALTMEIIVADDAALTSNVTVIGSSGAIPVASLTAGSRFVVGANPRIGSKGQRYLGARYTPTGTGTAGALIAELGTDIADGQKFYPVGFAVL</sequence>
<dbReference type="EMBL" id="LR796271">
    <property type="protein sequence ID" value="CAB4133174.1"/>
    <property type="molecule type" value="Genomic_DNA"/>
</dbReference>
<evidence type="ECO:0000313" key="1">
    <source>
        <dbReference type="EMBL" id="CAB4133174.1"/>
    </source>
</evidence>
<name>A0A6J5LF32_9CAUD</name>